<feature type="transmembrane region" description="Helical" evidence="6">
    <location>
        <begin position="43"/>
        <end position="60"/>
    </location>
</feature>
<dbReference type="PANTHER" id="PTHR23513:SF6">
    <property type="entry name" value="MAJOR FACILITATOR SUPERFAMILY ASSOCIATED DOMAIN-CONTAINING PROTEIN"/>
    <property type="match status" value="1"/>
</dbReference>
<dbReference type="Gene3D" id="1.20.1250.20">
    <property type="entry name" value="MFS general substrate transporter like domains"/>
    <property type="match status" value="1"/>
</dbReference>
<organism evidence="7 8">
    <name type="scientific">Streptomyces neyagawaensis</name>
    <dbReference type="NCBI Taxonomy" id="42238"/>
    <lineage>
        <taxon>Bacteria</taxon>
        <taxon>Bacillati</taxon>
        <taxon>Actinomycetota</taxon>
        <taxon>Actinomycetes</taxon>
        <taxon>Kitasatosporales</taxon>
        <taxon>Streptomycetaceae</taxon>
        <taxon>Streptomyces</taxon>
    </lineage>
</organism>
<keyword evidence="5 6" id="KW-0472">Membrane</keyword>
<keyword evidence="8" id="KW-1185">Reference proteome</keyword>
<feature type="non-terminal residue" evidence="7">
    <location>
        <position position="1"/>
    </location>
</feature>
<evidence type="ECO:0000256" key="6">
    <source>
        <dbReference type="SAM" id="Phobius"/>
    </source>
</evidence>
<gene>
    <name evidence="7" type="ORF">ABZ931_41645</name>
</gene>
<proteinExistence type="predicted"/>
<evidence type="ECO:0008006" key="9">
    <source>
        <dbReference type="Google" id="ProtNLM"/>
    </source>
</evidence>
<evidence type="ECO:0000313" key="7">
    <source>
        <dbReference type="EMBL" id="MEU6807400.1"/>
    </source>
</evidence>
<feature type="transmembrane region" description="Helical" evidence="6">
    <location>
        <begin position="66"/>
        <end position="88"/>
    </location>
</feature>
<comment type="subcellular location">
    <subcellularLocation>
        <location evidence="1">Cell membrane</location>
        <topology evidence="1">Multi-pass membrane protein</topology>
    </subcellularLocation>
</comment>
<evidence type="ECO:0000256" key="2">
    <source>
        <dbReference type="ARBA" id="ARBA00022475"/>
    </source>
</evidence>
<evidence type="ECO:0000256" key="3">
    <source>
        <dbReference type="ARBA" id="ARBA00022692"/>
    </source>
</evidence>
<feature type="transmembrane region" description="Helical" evidence="6">
    <location>
        <begin position="12"/>
        <end position="31"/>
    </location>
</feature>
<name>A0ABV3BD96_9ACTN</name>
<evidence type="ECO:0000256" key="4">
    <source>
        <dbReference type="ARBA" id="ARBA00022989"/>
    </source>
</evidence>
<feature type="transmembrane region" description="Helical" evidence="6">
    <location>
        <begin position="100"/>
        <end position="123"/>
    </location>
</feature>
<accession>A0ABV3BD96</accession>
<keyword evidence="4 6" id="KW-1133">Transmembrane helix</keyword>
<protein>
    <recommendedName>
        <fullName evidence="9">MFS transporter</fullName>
    </recommendedName>
</protein>
<sequence>MRETLDMSAAGSGVFLSFSTAGALLGGLVVARSGADRIHAGMRWAPAVAGAGALAATFFGRTPWLLASALIVFGLGFTVYLRSAGLVVQLRAPKSLLGTWNGLIDAVVRTVSAAGILASSFLFDVVGGRSVYAVLGLLLLVTAALWTSFGTEKWQQLTGTALHRPDAAEDDGDEP</sequence>
<reference evidence="7 8" key="1">
    <citation type="submission" date="2024-06" db="EMBL/GenBank/DDBJ databases">
        <title>The Natural Products Discovery Center: Release of the First 8490 Sequenced Strains for Exploring Actinobacteria Biosynthetic Diversity.</title>
        <authorList>
            <person name="Kalkreuter E."/>
            <person name="Kautsar S.A."/>
            <person name="Yang D."/>
            <person name="Bader C.D."/>
            <person name="Teijaro C.N."/>
            <person name="Fluegel L."/>
            <person name="Davis C.M."/>
            <person name="Simpson J.R."/>
            <person name="Lauterbach L."/>
            <person name="Steele A.D."/>
            <person name="Gui C."/>
            <person name="Meng S."/>
            <person name="Li G."/>
            <person name="Viehrig K."/>
            <person name="Ye F."/>
            <person name="Su P."/>
            <person name="Kiefer A.F."/>
            <person name="Nichols A."/>
            <person name="Cepeda A.J."/>
            <person name="Yan W."/>
            <person name="Fan B."/>
            <person name="Jiang Y."/>
            <person name="Adhikari A."/>
            <person name="Zheng C.-J."/>
            <person name="Schuster L."/>
            <person name="Cowan T.M."/>
            <person name="Smanski M.J."/>
            <person name="Chevrette M.G."/>
            <person name="De Carvalho L.P.S."/>
            <person name="Shen B."/>
        </authorList>
    </citation>
    <scope>NUCLEOTIDE SEQUENCE [LARGE SCALE GENOMIC DNA]</scope>
    <source>
        <strain evidence="7 8">NPDC046851</strain>
    </source>
</reference>
<evidence type="ECO:0000313" key="8">
    <source>
        <dbReference type="Proteomes" id="UP001551189"/>
    </source>
</evidence>
<evidence type="ECO:0000256" key="5">
    <source>
        <dbReference type="ARBA" id="ARBA00023136"/>
    </source>
</evidence>
<keyword evidence="3 6" id="KW-0812">Transmembrane</keyword>
<keyword evidence="2" id="KW-1003">Cell membrane</keyword>
<evidence type="ECO:0000256" key="1">
    <source>
        <dbReference type="ARBA" id="ARBA00004651"/>
    </source>
</evidence>
<dbReference type="EMBL" id="JBEYXT010000582">
    <property type="protein sequence ID" value="MEU6807400.1"/>
    <property type="molecule type" value="Genomic_DNA"/>
</dbReference>
<dbReference type="Proteomes" id="UP001551189">
    <property type="component" value="Unassembled WGS sequence"/>
</dbReference>
<feature type="transmembrane region" description="Helical" evidence="6">
    <location>
        <begin position="129"/>
        <end position="149"/>
    </location>
</feature>
<comment type="caution">
    <text evidence="7">The sequence shown here is derived from an EMBL/GenBank/DDBJ whole genome shotgun (WGS) entry which is preliminary data.</text>
</comment>
<dbReference type="SUPFAM" id="SSF103473">
    <property type="entry name" value="MFS general substrate transporter"/>
    <property type="match status" value="1"/>
</dbReference>
<dbReference type="PANTHER" id="PTHR23513">
    <property type="entry name" value="INTEGRAL MEMBRANE EFFLUX PROTEIN-RELATED"/>
    <property type="match status" value="1"/>
</dbReference>
<dbReference type="InterPro" id="IPR036259">
    <property type="entry name" value="MFS_trans_sf"/>
</dbReference>